<dbReference type="EMBL" id="POUA01000138">
    <property type="protein sequence ID" value="PZG43420.1"/>
    <property type="molecule type" value="Genomic_DNA"/>
</dbReference>
<accession>A0A2W2H0I1</accession>
<dbReference type="PROSITE" id="PS50977">
    <property type="entry name" value="HTH_TETR_2"/>
    <property type="match status" value="1"/>
</dbReference>
<dbReference type="Gene3D" id="1.10.357.10">
    <property type="entry name" value="Tetracycline Repressor, domain 2"/>
    <property type="match status" value="1"/>
</dbReference>
<dbReference type="Proteomes" id="UP000248544">
    <property type="component" value="Unassembled WGS sequence"/>
</dbReference>
<dbReference type="PANTHER" id="PTHR30055">
    <property type="entry name" value="HTH-TYPE TRANSCRIPTIONAL REGULATOR RUTR"/>
    <property type="match status" value="1"/>
</dbReference>
<keyword evidence="2 4" id="KW-0238">DNA-binding</keyword>
<dbReference type="Pfam" id="PF00440">
    <property type="entry name" value="TetR_N"/>
    <property type="match status" value="1"/>
</dbReference>
<dbReference type="RefSeq" id="WP_111168706.1">
    <property type="nucleotide sequence ID" value="NZ_POUA01000138.1"/>
</dbReference>
<dbReference type="AlphaFoldDB" id="A0A2W2H0I1"/>
<evidence type="ECO:0000313" key="7">
    <source>
        <dbReference type="Proteomes" id="UP000248544"/>
    </source>
</evidence>
<evidence type="ECO:0000259" key="5">
    <source>
        <dbReference type="PROSITE" id="PS50977"/>
    </source>
</evidence>
<dbReference type="GO" id="GO:0003700">
    <property type="term" value="F:DNA-binding transcription factor activity"/>
    <property type="evidence" value="ECO:0007669"/>
    <property type="project" value="TreeGrafter"/>
</dbReference>
<dbReference type="InterPro" id="IPR009057">
    <property type="entry name" value="Homeodomain-like_sf"/>
</dbReference>
<evidence type="ECO:0000256" key="2">
    <source>
        <dbReference type="ARBA" id="ARBA00023125"/>
    </source>
</evidence>
<dbReference type="InterPro" id="IPR050109">
    <property type="entry name" value="HTH-type_TetR-like_transc_reg"/>
</dbReference>
<feature type="DNA-binding region" description="H-T-H motif" evidence="4">
    <location>
        <begin position="23"/>
        <end position="42"/>
    </location>
</feature>
<dbReference type="InterPro" id="IPR001647">
    <property type="entry name" value="HTH_TetR"/>
</dbReference>
<protein>
    <submittedName>
        <fullName evidence="6">TetR/AcrR family transcriptional regulator</fullName>
    </submittedName>
</protein>
<keyword evidence="3" id="KW-0804">Transcription</keyword>
<evidence type="ECO:0000256" key="3">
    <source>
        <dbReference type="ARBA" id="ARBA00023163"/>
    </source>
</evidence>
<comment type="caution">
    <text evidence="6">The sequence shown here is derived from an EMBL/GenBank/DDBJ whole genome shotgun (WGS) entry which is preliminary data.</text>
</comment>
<gene>
    <name evidence="6" type="ORF">C1I98_18480</name>
</gene>
<dbReference type="GO" id="GO:0000976">
    <property type="term" value="F:transcription cis-regulatory region binding"/>
    <property type="evidence" value="ECO:0007669"/>
    <property type="project" value="TreeGrafter"/>
</dbReference>
<organism evidence="6 7">
    <name type="scientific">Spongiactinospora gelatinilytica</name>
    <dbReference type="NCBI Taxonomy" id="2666298"/>
    <lineage>
        <taxon>Bacteria</taxon>
        <taxon>Bacillati</taxon>
        <taxon>Actinomycetota</taxon>
        <taxon>Actinomycetes</taxon>
        <taxon>Streptosporangiales</taxon>
        <taxon>Streptosporangiaceae</taxon>
        <taxon>Spongiactinospora</taxon>
    </lineage>
</organism>
<keyword evidence="7" id="KW-1185">Reference proteome</keyword>
<reference evidence="6 7" key="1">
    <citation type="submission" date="2018-01" db="EMBL/GenBank/DDBJ databases">
        <title>Draft genome sequence of Sphaerisporangium sp. 7K107.</title>
        <authorList>
            <person name="Sahin N."/>
            <person name="Saygin H."/>
            <person name="Ay H."/>
        </authorList>
    </citation>
    <scope>NUCLEOTIDE SEQUENCE [LARGE SCALE GENOMIC DNA]</scope>
    <source>
        <strain evidence="6 7">7K107</strain>
    </source>
</reference>
<evidence type="ECO:0000256" key="4">
    <source>
        <dbReference type="PROSITE-ProRule" id="PRU00335"/>
    </source>
</evidence>
<proteinExistence type="predicted"/>
<name>A0A2W2H0I1_9ACTN</name>
<keyword evidence="1" id="KW-0805">Transcription regulation</keyword>
<evidence type="ECO:0000313" key="6">
    <source>
        <dbReference type="EMBL" id="PZG43420.1"/>
    </source>
</evidence>
<feature type="domain" description="HTH tetR-type" evidence="5">
    <location>
        <begin position="2"/>
        <end position="60"/>
    </location>
</feature>
<dbReference type="PANTHER" id="PTHR30055:SF234">
    <property type="entry name" value="HTH-TYPE TRANSCRIPTIONAL REGULATOR BETI"/>
    <property type="match status" value="1"/>
</dbReference>
<dbReference type="SUPFAM" id="SSF46689">
    <property type="entry name" value="Homeodomain-like"/>
    <property type="match status" value="1"/>
</dbReference>
<evidence type="ECO:0000256" key="1">
    <source>
        <dbReference type="ARBA" id="ARBA00023015"/>
    </source>
</evidence>
<sequence>MAVSRDQILTKATEHLNHSPAASMAEIAQSVGISRATLHRHFATREALMVALGWRALDAWQGVHERIGLGETPAGERLEETLHALLIAQIEAAENYGFALTEQAMETDRALVTRAEELEAKEIELISACQRAGILRADFPPIWVSNTLYGLLLAVRESLRRGDVARRDIPRLVLETFLRGTTS</sequence>